<protein>
    <submittedName>
        <fullName evidence="3">Uncharacterized protein YndB with AHSA1/START domain</fullName>
    </submittedName>
</protein>
<comment type="similarity">
    <text evidence="1">Belongs to the AHA1 family.</text>
</comment>
<sequence length="142" mass="16385">MNNQLVVKEEVLIEAPVSKVWEVLIAPKYIRQWDALPHDFDDYYLETGRTIEWSGITKMTVKVCEPHKSLVFSLYVSKWEQPPAAYNIGYTYNLSEEETGTRLSIEIGDFSVLPDGIEYYKSSEEFVDNALNKIKSLAENRV</sequence>
<dbReference type="Proteomes" id="UP001179181">
    <property type="component" value="Unassembled WGS sequence"/>
</dbReference>
<gene>
    <name evidence="3" type="ORF">FHS68_002200</name>
</gene>
<dbReference type="Pfam" id="PF08327">
    <property type="entry name" value="AHSA1"/>
    <property type="match status" value="1"/>
</dbReference>
<reference evidence="3 4" key="1">
    <citation type="submission" date="2020-03" db="EMBL/GenBank/DDBJ databases">
        <title>Genomic Encyclopedia of Type Strains, Phase IV (KMG-IV): sequencing the most valuable type-strain genomes for metagenomic binning, comparative biology and taxonomic classification.</title>
        <authorList>
            <person name="Goeker M."/>
        </authorList>
    </citation>
    <scope>NUCLEOTIDE SEQUENCE [LARGE SCALE GENOMIC DNA]</scope>
    <source>
        <strain evidence="3 4">DSM 102865</strain>
    </source>
</reference>
<dbReference type="SUPFAM" id="SSF55961">
    <property type="entry name" value="Bet v1-like"/>
    <property type="match status" value="1"/>
</dbReference>
<accession>A0ABX0UNJ2</accession>
<dbReference type="InterPro" id="IPR013538">
    <property type="entry name" value="ASHA1/2-like_C"/>
</dbReference>
<dbReference type="CDD" id="cd07814">
    <property type="entry name" value="SRPBCC_CalC_Aha1-like"/>
    <property type="match status" value="1"/>
</dbReference>
<dbReference type="EMBL" id="JAASQJ010000002">
    <property type="protein sequence ID" value="NIJ53030.1"/>
    <property type="molecule type" value="Genomic_DNA"/>
</dbReference>
<evidence type="ECO:0000313" key="4">
    <source>
        <dbReference type="Proteomes" id="UP001179181"/>
    </source>
</evidence>
<evidence type="ECO:0000259" key="2">
    <source>
        <dbReference type="Pfam" id="PF08327"/>
    </source>
</evidence>
<dbReference type="RefSeq" id="WP_167269821.1">
    <property type="nucleotide sequence ID" value="NZ_JAASQJ010000002.1"/>
</dbReference>
<dbReference type="Gene3D" id="3.30.530.20">
    <property type="match status" value="1"/>
</dbReference>
<dbReference type="InterPro" id="IPR023393">
    <property type="entry name" value="START-like_dom_sf"/>
</dbReference>
<evidence type="ECO:0000256" key="1">
    <source>
        <dbReference type="ARBA" id="ARBA00006817"/>
    </source>
</evidence>
<feature type="domain" description="Activator of Hsp90 ATPase homologue 1/2-like C-terminal" evidence="2">
    <location>
        <begin position="15"/>
        <end position="138"/>
    </location>
</feature>
<proteinExistence type="inferred from homology"/>
<evidence type="ECO:0000313" key="3">
    <source>
        <dbReference type="EMBL" id="NIJ53030.1"/>
    </source>
</evidence>
<comment type="caution">
    <text evidence="3">The sequence shown here is derived from an EMBL/GenBank/DDBJ whole genome shotgun (WGS) entry which is preliminary data.</text>
</comment>
<keyword evidence="4" id="KW-1185">Reference proteome</keyword>
<organism evidence="3 4">
    <name type="scientific">Dyadobacter arcticus</name>
    <dbReference type="NCBI Taxonomy" id="1078754"/>
    <lineage>
        <taxon>Bacteria</taxon>
        <taxon>Pseudomonadati</taxon>
        <taxon>Bacteroidota</taxon>
        <taxon>Cytophagia</taxon>
        <taxon>Cytophagales</taxon>
        <taxon>Spirosomataceae</taxon>
        <taxon>Dyadobacter</taxon>
    </lineage>
</organism>
<name>A0ABX0UNJ2_9BACT</name>